<evidence type="ECO:0000256" key="1">
    <source>
        <dbReference type="ARBA" id="ARBA00006477"/>
    </source>
</evidence>
<dbReference type="InterPro" id="IPR006151">
    <property type="entry name" value="Shikm_DH/Glu-tRNA_Rdtase"/>
</dbReference>
<proteinExistence type="inferred from homology"/>
<dbReference type="GO" id="GO:0004764">
    <property type="term" value="F:shikimate 3-dehydrogenase (NADP+) activity"/>
    <property type="evidence" value="ECO:0007669"/>
    <property type="project" value="InterPro"/>
</dbReference>
<dbReference type="GO" id="GO:0019632">
    <property type="term" value="P:shikimate metabolic process"/>
    <property type="evidence" value="ECO:0007669"/>
    <property type="project" value="TreeGrafter"/>
</dbReference>
<evidence type="ECO:0000256" key="2">
    <source>
        <dbReference type="ARBA" id="ARBA00009349"/>
    </source>
</evidence>
<dbReference type="InterPro" id="IPR013708">
    <property type="entry name" value="Shikimate_DH-bd_N"/>
</dbReference>
<dbReference type="InterPro" id="IPR041121">
    <property type="entry name" value="SDH_C"/>
</dbReference>
<dbReference type="GO" id="GO:0003855">
    <property type="term" value="F:3-dehydroquinate dehydratase activity"/>
    <property type="evidence" value="ECO:0007669"/>
    <property type="project" value="InterPro"/>
</dbReference>
<dbReference type="InterPro" id="IPR036291">
    <property type="entry name" value="NAD(P)-bd_dom_sf"/>
</dbReference>
<dbReference type="Proteomes" id="UP000270230">
    <property type="component" value="Unassembled WGS sequence"/>
</dbReference>
<dbReference type="Gene3D" id="3.40.50.300">
    <property type="entry name" value="P-loop containing nucleotide triphosphate hydrolases"/>
    <property type="match status" value="1"/>
</dbReference>
<evidence type="ECO:0000256" key="3">
    <source>
        <dbReference type="SAM" id="MobiDB-lite"/>
    </source>
</evidence>
<gene>
    <name evidence="7" type="ORF">D0865_05196</name>
</gene>
<dbReference type="Pfam" id="PF01202">
    <property type="entry name" value="SKI"/>
    <property type="match status" value="1"/>
</dbReference>
<feature type="domain" description="SDH C-terminal" evidence="6">
    <location>
        <begin position="807"/>
        <end position="836"/>
    </location>
</feature>
<sequence length="847" mass="94274">MSVRTSSSASFAVVGQVPLASKPMPQCPGAQRRPTLPESTSGTDPGTGSSSFDSTDDASILLLGIRGTGKTSIGILAASHTGFRLIDGDQQFYRTTGYLRASYAAKHGLDEYRAKEMALMREILETNPRKCIIVCGPGSAEGTGRDLIKEFRKEHPVIHVLRDATDIQAYLCTDNVEKISGLADMIGPWYRSISSHEFYNVSDPADVGQKETLHGWIPQQHPALYLKHLQIDVHRLIDDVRNQRARPHDLQVQHSLSDLPLEAKPYTYALVVDLRQISSVTSELRHTDLTADAVELRIKLSDLVDEQTGHFSESSATLLTRQYYVLRRCAPVPIIFHLEISQAEFETQWSVYRDILAHALRLAPEYMTVDLNSGSKMFEDVLSRRQSTKIIGHFFDFHPVKDAWSRQERMSMLDRGQSLGCDLLRICQNTEDADINFDVEKFRLWARHFNSKRPPLIAYNTGYQGRSSLFVNRIFTPVGLETLDHTSFGDQDQQITVRSAQKALYASFILDKLTFGIFGDAVSNAMSPLMHNSAFGFCGMPHVYQTFQAASLRQLKHLLYDKTFGGASISSPFKEDVMNIADYLSPEARAIGAANTLIPLRSRALESIVDRNRAGPVEALYGDNTDWIGIHTCIRNHLSPINAIKSRSTALILGAGGMARAAIYALQRLRVQTIFVWNRTAQNAEKMILMFDGNRASVQGQASHCTEDALPRESSARSANSKTVRPGRIFSLSSMSEPWPSGFEPPTMVVSCISRASQSPPEILLPESWLRSQTGGVLIELAYDPADSTLLRQARDLAAKGWIAVDGLQVLPEQGIAQFELFTGRRAPRKLMRDLVARHARAQENQP</sequence>
<dbReference type="Gene3D" id="3.40.50.720">
    <property type="entry name" value="NAD(P)-binding Rossmann-like Domain"/>
    <property type="match status" value="1"/>
</dbReference>
<feature type="compositionally biased region" description="Low complexity" evidence="3">
    <location>
        <begin position="39"/>
        <end position="53"/>
    </location>
</feature>
<dbReference type="VEuPathDB" id="FungiDB:BTJ68_06226"/>
<dbReference type="SUPFAM" id="SSF51735">
    <property type="entry name" value="NAD(P)-binding Rossmann-fold domains"/>
    <property type="match status" value="1"/>
</dbReference>
<dbReference type="SUPFAM" id="SSF52540">
    <property type="entry name" value="P-loop containing nucleoside triphosphate hydrolases"/>
    <property type="match status" value="1"/>
</dbReference>
<dbReference type="Gene3D" id="3.20.20.70">
    <property type="entry name" value="Aldolase class I"/>
    <property type="match status" value="1"/>
</dbReference>
<protein>
    <submittedName>
        <fullName evidence="7">Uncharacterized protein</fullName>
    </submittedName>
</protein>
<reference evidence="7 8" key="1">
    <citation type="journal article" date="2018" name="BMC Genomics">
        <title>Genomic evidence for intraspecific hybridization in a clonal and extremely halotolerant yeast.</title>
        <authorList>
            <person name="Gostincar C."/>
            <person name="Stajich J.E."/>
            <person name="Zupancic J."/>
            <person name="Zalar P."/>
            <person name="Gunde-Cimerman N."/>
        </authorList>
    </citation>
    <scope>NUCLEOTIDE SEQUENCE [LARGE SCALE GENOMIC DNA]</scope>
    <source>
        <strain evidence="7 8">EXF-151</strain>
    </source>
</reference>
<dbReference type="CDD" id="cd00502">
    <property type="entry name" value="DHQase_I"/>
    <property type="match status" value="1"/>
</dbReference>
<dbReference type="SUPFAM" id="SSF53223">
    <property type="entry name" value="Aminoacid dehydrogenase-like, N-terminal domain"/>
    <property type="match status" value="1"/>
</dbReference>
<accession>A0A3M7CN81</accession>
<feature type="domain" description="Shikimate dehydrogenase substrate binding N-terminal" evidence="5">
    <location>
        <begin position="517"/>
        <end position="597"/>
    </location>
</feature>
<dbReference type="Gene3D" id="3.40.50.10860">
    <property type="entry name" value="Leucine Dehydrogenase, chain A, domain 1"/>
    <property type="match status" value="1"/>
</dbReference>
<organism evidence="7 8">
    <name type="scientific">Hortaea werneckii</name>
    <name type="common">Black yeast</name>
    <name type="synonym">Cladosporium werneckii</name>
    <dbReference type="NCBI Taxonomy" id="91943"/>
    <lineage>
        <taxon>Eukaryota</taxon>
        <taxon>Fungi</taxon>
        <taxon>Dikarya</taxon>
        <taxon>Ascomycota</taxon>
        <taxon>Pezizomycotina</taxon>
        <taxon>Dothideomycetes</taxon>
        <taxon>Dothideomycetidae</taxon>
        <taxon>Mycosphaerellales</taxon>
        <taxon>Teratosphaeriaceae</taxon>
        <taxon>Hortaea</taxon>
    </lineage>
</organism>
<dbReference type="GO" id="GO:0009423">
    <property type="term" value="P:chorismate biosynthetic process"/>
    <property type="evidence" value="ECO:0007669"/>
    <property type="project" value="TreeGrafter"/>
</dbReference>
<dbReference type="InterPro" id="IPR022893">
    <property type="entry name" value="Shikimate_DH_fam"/>
</dbReference>
<dbReference type="PANTHER" id="PTHR21089">
    <property type="entry name" value="SHIKIMATE DEHYDROGENASE"/>
    <property type="match status" value="1"/>
</dbReference>
<evidence type="ECO:0000259" key="6">
    <source>
        <dbReference type="Pfam" id="PF18317"/>
    </source>
</evidence>
<evidence type="ECO:0000313" key="8">
    <source>
        <dbReference type="Proteomes" id="UP000270230"/>
    </source>
</evidence>
<dbReference type="Pfam" id="PF01487">
    <property type="entry name" value="DHquinase_I"/>
    <property type="match status" value="1"/>
</dbReference>
<dbReference type="InterPro" id="IPR046346">
    <property type="entry name" value="Aminoacid_DH-like_N_sf"/>
</dbReference>
<dbReference type="InterPro" id="IPR001381">
    <property type="entry name" value="DHquinase_I"/>
</dbReference>
<dbReference type="Pfam" id="PF18317">
    <property type="entry name" value="SDH_C"/>
    <property type="match status" value="1"/>
</dbReference>
<dbReference type="SUPFAM" id="SSF51569">
    <property type="entry name" value="Aldolase"/>
    <property type="match status" value="1"/>
</dbReference>
<dbReference type="Pfam" id="PF08501">
    <property type="entry name" value="Shikimate_dh_N"/>
    <property type="match status" value="1"/>
</dbReference>
<dbReference type="AlphaFoldDB" id="A0A3M7CN81"/>
<dbReference type="OrthoDB" id="4415835at2759"/>
<feature type="region of interest" description="Disordered" evidence="3">
    <location>
        <begin position="22"/>
        <end position="53"/>
    </location>
</feature>
<dbReference type="InterPro" id="IPR031322">
    <property type="entry name" value="Shikimate/glucono_kinase"/>
</dbReference>
<dbReference type="InterPro" id="IPR027417">
    <property type="entry name" value="P-loop_NTPase"/>
</dbReference>
<name>A0A3M7CN81_HORWE</name>
<comment type="similarity">
    <text evidence="1">In the 2nd section; belongs to the type-I 3-dehydroquinase family.</text>
</comment>
<dbReference type="Pfam" id="PF01488">
    <property type="entry name" value="Shikimate_DH"/>
    <property type="match status" value="1"/>
</dbReference>
<comment type="caution">
    <text evidence="7">The sequence shown here is derived from an EMBL/GenBank/DDBJ whole genome shotgun (WGS) entry which is preliminary data.</text>
</comment>
<dbReference type="InterPro" id="IPR013785">
    <property type="entry name" value="Aldolase_TIM"/>
</dbReference>
<evidence type="ECO:0000259" key="4">
    <source>
        <dbReference type="Pfam" id="PF01488"/>
    </source>
</evidence>
<evidence type="ECO:0000259" key="5">
    <source>
        <dbReference type="Pfam" id="PF08501"/>
    </source>
</evidence>
<feature type="domain" description="Quinate/shikimate 5-dehydrogenase/glutamyl-tRNA reductase" evidence="4">
    <location>
        <begin position="647"/>
        <end position="696"/>
    </location>
</feature>
<comment type="similarity">
    <text evidence="2">In the N-terminal section; belongs to the shikimate kinase family.</text>
</comment>
<dbReference type="EMBL" id="QWIN01000339">
    <property type="protein sequence ID" value="RMY53551.1"/>
    <property type="molecule type" value="Genomic_DNA"/>
</dbReference>
<dbReference type="PANTHER" id="PTHR21089:SF1">
    <property type="entry name" value="BIFUNCTIONAL 3-DEHYDROQUINATE DEHYDRATASE_SHIKIMATE DEHYDROGENASE, CHLOROPLASTIC"/>
    <property type="match status" value="1"/>
</dbReference>
<dbReference type="CDD" id="cd01065">
    <property type="entry name" value="NAD_bind_Shikimate_DH"/>
    <property type="match status" value="1"/>
</dbReference>
<evidence type="ECO:0000313" key="7">
    <source>
        <dbReference type="EMBL" id="RMY53551.1"/>
    </source>
</evidence>